<feature type="domain" description="DAGKc" evidence="11">
    <location>
        <begin position="1"/>
        <end position="132"/>
    </location>
</feature>
<dbReference type="InterPro" id="IPR001206">
    <property type="entry name" value="Diacylglycerol_kinase_cat_dom"/>
</dbReference>
<dbReference type="NCBIfam" id="TIGR00147">
    <property type="entry name" value="YegS/Rv2252/BmrU family lipid kinase"/>
    <property type="match status" value="1"/>
</dbReference>
<evidence type="ECO:0000256" key="2">
    <source>
        <dbReference type="ARBA" id="ARBA00005983"/>
    </source>
</evidence>
<dbReference type="Pfam" id="PF00781">
    <property type="entry name" value="DAGK_cat"/>
    <property type="match status" value="1"/>
</dbReference>
<dbReference type="PROSITE" id="PS50146">
    <property type="entry name" value="DAGK"/>
    <property type="match status" value="1"/>
</dbReference>
<dbReference type="Pfam" id="PF19279">
    <property type="entry name" value="YegS_C"/>
    <property type="match status" value="1"/>
</dbReference>
<dbReference type="GO" id="GO:0005524">
    <property type="term" value="F:ATP binding"/>
    <property type="evidence" value="ECO:0007669"/>
    <property type="project" value="UniProtKB-KW"/>
</dbReference>
<comment type="cofactor">
    <cofactor evidence="1">
        <name>Mg(2+)</name>
        <dbReference type="ChEBI" id="CHEBI:18420"/>
    </cofactor>
</comment>
<reference evidence="12 13" key="1">
    <citation type="submission" date="2019-01" db="EMBL/GenBank/DDBJ databases">
        <title>Chengkuizengella sp. nov., isolated from deep-sea sediment of East Pacific Ocean.</title>
        <authorList>
            <person name="Yang J."/>
            <person name="Lai Q."/>
            <person name="Shao Z."/>
        </authorList>
    </citation>
    <scope>NUCLEOTIDE SEQUENCE [LARGE SCALE GENOMIC DNA]</scope>
    <source>
        <strain evidence="12 13">YPA3-1-1</strain>
    </source>
</reference>
<keyword evidence="6 12" id="KW-0418">Kinase</keyword>
<evidence type="ECO:0000256" key="8">
    <source>
        <dbReference type="ARBA" id="ARBA00023098"/>
    </source>
</evidence>
<dbReference type="PANTHER" id="PTHR12358:SF54">
    <property type="entry name" value="SPHINGOSINE KINASE RELATED PROTEIN"/>
    <property type="match status" value="1"/>
</dbReference>
<evidence type="ECO:0000259" key="11">
    <source>
        <dbReference type="PROSITE" id="PS50146"/>
    </source>
</evidence>
<keyword evidence="8" id="KW-0443">Lipid metabolism</keyword>
<keyword evidence="13" id="KW-1185">Reference proteome</keyword>
<dbReference type="InterPro" id="IPR017438">
    <property type="entry name" value="ATP-NAD_kinase_N"/>
</dbReference>
<dbReference type="InterPro" id="IPR045540">
    <property type="entry name" value="YegS/DAGK_C"/>
</dbReference>
<evidence type="ECO:0000256" key="3">
    <source>
        <dbReference type="ARBA" id="ARBA00022516"/>
    </source>
</evidence>
<dbReference type="InterPro" id="IPR016064">
    <property type="entry name" value="NAD/diacylglycerol_kinase_sf"/>
</dbReference>
<dbReference type="EMBL" id="SIJB01000027">
    <property type="protein sequence ID" value="NBI29632.1"/>
    <property type="molecule type" value="Genomic_DNA"/>
</dbReference>
<evidence type="ECO:0000256" key="9">
    <source>
        <dbReference type="ARBA" id="ARBA00023209"/>
    </source>
</evidence>
<dbReference type="SUPFAM" id="SSF111331">
    <property type="entry name" value="NAD kinase/diacylglycerol kinase-like"/>
    <property type="match status" value="1"/>
</dbReference>
<name>A0A6N9Q4A1_9BACL</name>
<dbReference type="OrthoDB" id="9786026at2"/>
<dbReference type="GO" id="GO:0016301">
    <property type="term" value="F:kinase activity"/>
    <property type="evidence" value="ECO:0007669"/>
    <property type="project" value="UniProtKB-KW"/>
</dbReference>
<evidence type="ECO:0000256" key="1">
    <source>
        <dbReference type="ARBA" id="ARBA00001946"/>
    </source>
</evidence>
<dbReference type="Gene3D" id="2.60.200.40">
    <property type="match status" value="1"/>
</dbReference>
<keyword evidence="7" id="KW-0067">ATP-binding</keyword>
<dbReference type="Proteomes" id="UP000448943">
    <property type="component" value="Unassembled WGS sequence"/>
</dbReference>
<comment type="caution">
    <text evidence="12">The sequence shown here is derived from an EMBL/GenBank/DDBJ whole genome shotgun (WGS) entry which is preliminary data.</text>
</comment>
<sequence>MIGFVVNPVSGNGRGLKVWHEIKNILNEKDINYVESFTNRAGSGVACTMDLIKKYEPNIIVAVGGDGTVHEVINGIYQAEIKNKVHFGFIPSGSGNDYARGVKLPRHHLKALEVILNSTQRKSIDLLKIDNKVAVCSIGAGLDGKIAQITNEAKYKKWLNGLRLGGLAYVISLFRVLFSFRTSDIALTIDGEVKQLKNVWFIAVSNLPYYGGGMIINPNANENDEKAEVCIVSNINRLQLLTLFPLVYLGKHAKHKAVSFFAGENIEYEPNHYLTTQADGETIIVNKYKIEVLPQHITVVK</sequence>
<evidence type="ECO:0000313" key="13">
    <source>
        <dbReference type="Proteomes" id="UP000448943"/>
    </source>
</evidence>
<dbReference type="InterPro" id="IPR050187">
    <property type="entry name" value="Lipid_Phosphate_FormReg"/>
</dbReference>
<proteinExistence type="inferred from homology"/>
<evidence type="ECO:0000313" key="12">
    <source>
        <dbReference type="EMBL" id="NBI29632.1"/>
    </source>
</evidence>
<dbReference type="Gene3D" id="3.40.50.10330">
    <property type="entry name" value="Probable inorganic polyphosphate/atp-NAD kinase, domain 1"/>
    <property type="match status" value="1"/>
</dbReference>
<keyword evidence="5" id="KW-0547">Nucleotide-binding</keyword>
<protein>
    <submittedName>
        <fullName evidence="12">Diacylglycerol kinase family lipid kinase</fullName>
    </submittedName>
</protein>
<evidence type="ECO:0000256" key="7">
    <source>
        <dbReference type="ARBA" id="ARBA00022840"/>
    </source>
</evidence>
<dbReference type="PANTHER" id="PTHR12358">
    <property type="entry name" value="SPHINGOSINE KINASE"/>
    <property type="match status" value="1"/>
</dbReference>
<evidence type="ECO:0000256" key="5">
    <source>
        <dbReference type="ARBA" id="ARBA00022741"/>
    </source>
</evidence>
<evidence type="ECO:0000256" key="10">
    <source>
        <dbReference type="ARBA" id="ARBA00023264"/>
    </source>
</evidence>
<evidence type="ECO:0000256" key="4">
    <source>
        <dbReference type="ARBA" id="ARBA00022679"/>
    </source>
</evidence>
<keyword evidence="10" id="KW-1208">Phospholipid metabolism</keyword>
<dbReference type="RefSeq" id="WP_160646443.1">
    <property type="nucleotide sequence ID" value="NZ_SIJB01000027.1"/>
</dbReference>
<dbReference type="AlphaFoldDB" id="A0A6N9Q4A1"/>
<evidence type="ECO:0000256" key="6">
    <source>
        <dbReference type="ARBA" id="ARBA00022777"/>
    </source>
</evidence>
<dbReference type="SMART" id="SM00046">
    <property type="entry name" value="DAGKc"/>
    <property type="match status" value="1"/>
</dbReference>
<dbReference type="InterPro" id="IPR005218">
    <property type="entry name" value="Diacylglycerol/lipid_kinase"/>
</dbReference>
<organism evidence="12 13">
    <name type="scientific">Chengkuizengella marina</name>
    <dbReference type="NCBI Taxonomy" id="2507566"/>
    <lineage>
        <taxon>Bacteria</taxon>
        <taxon>Bacillati</taxon>
        <taxon>Bacillota</taxon>
        <taxon>Bacilli</taxon>
        <taxon>Bacillales</taxon>
        <taxon>Paenibacillaceae</taxon>
        <taxon>Chengkuizengella</taxon>
    </lineage>
</organism>
<keyword evidence="4" id="KW-0808">Transferase</keyword>
<keyword evidence="9" id="KW-0594">Phospholipid biosynthesis</keyword>
<gene>
    <name evidence="12" type="ORF">ERL59_11745</name>
</gene>
<dbReference type="GO" id="GO:0008654">
    <property type="term" value="P:phospholipid biosynthetic process"/>
    <property type="evidence" value="ECO:0007669"/>
    <property type="project" value="UniProtKB-KW"/>
</dbReference>
<comment type="similarity">
    <text evidence="2">Belongs to the diacylglycerol/lipid kinase family.</text>
</comment>
<accession>A0A6N9Q4A1</accession>
<keyword evidence="3" id="KW-0444">Lipid biosynthesis</keyword>